<dbReference type="NCBIfam" id="TIGR00398">
    <property type="entry name" value="metG"/>
    <property type="match status" value="1"/>
</dbReference>
<evidence type="ECO:0000256" key="2">
    <source>
        <dbReference type="ARBA" id="ARBA00004496"/>
    </source>
</evidence>
<evidence type="ECO:0000256" key="3">
    <source>
        <dbReference type="ARBA" id="ARBA00012838"/>
    </source>
</evidence>
<dbReference type="GO" id="GO:0005737">
    <property type="term" value="C:cytoplasm"/>
    <property type="evidence" value="ECO:0007669"/>
    <property type="project" value="UniProtKB-SubCell"/>
</dbReference>
<dbReference type="PRINTS" id="PR01041">
    <property type="entry name" value="TRNASYNTHMET"/>
</dbReference>
<sequence length="471" mass="52707">MYITTTIPYVNARPHLGHALELVQADVLARHHRRRGEPVRFQTGTDDNSLKNVLAAEAEGVPVRELVDRNAAAFEGLRQPLDLSFDAFIRTSSHPAHRAGVERIWRATAHDLYQRHYEGLYCVGCEQFYPEDPCPDGHQAPLQRVSEENWFFRLSRYQDALLELIRDGRLRIEPAARRNEVLAFIEAGLADISISRSAARARGWGIPVPGDPEQVIYVWWDALANYVTALEGGDHDRWWVAERRKVHLVGKGVIRFHAVYWPAMLLSAGEPLPTEIYVHDYLTVDGRKISKSAGNSADPVTLVDAYGVDAVRWWLLRDVPRVGDADFTEARLAGRADEDLANGLGNLVNRVVTMVHRFLDGHVPDAPGERLAEVSPAVHAALEDFDFRRAAAAVWELVEEANRYVERTRPWQQDRAGQEASLGTLVHACRALAVHLEPFLPTAAARVAAAVGGSRLPRPEPLFRRLAGTRT</sequence>
<organism evidence="15 16">
    <name type="scientific">Nonomuraea zeae</name>
    <dbReference type="NCBI Taxonomy" id="1642303"/>
    <lineage>
        <taxon>Bacteria</taxon>
        <taxon>Bacillati</taxon>
        <taxon>Actinomycetota</taxon>
        <taxon>Actinomycetes</taxon>
        <taxon>Streptosporangiales</taxon>
        <taxon>Streptosporangiaceae</taxon>
        <taxon>Nonomuraea</taxon>
    </lineage>
</organism>
<dbReference type="GO" id="GO:0006431">
    <property type="term" value="P:methionyl-tRNA aminoacylation"/>
    <property type="evidence" value="ECO:0007669"/>
    <property type="project" value="InterPro"/>
</dbReference>
<keyword evidence="10 12" id="KW-0030">Aminoacyl-tRNA synthetase</keyword>
<dbReference type="CDD" id="cd00814">
    <property type="entry name" value="MetRS_core"/>
    <property type="match status" value="1"/>
</dbReference>
<dbReference type="InterPro" id="IPR001412">
    <property type="entry name" value="aa-tRNA-synth_I_CS"/>
</dbReference>
<dbReference type="AlphaFoldDB" id="A0A5S4H136"/>
<feature type="domain" description="Methionyl/Valyl/Leucyl/Isoleucyl-tRNA synthetase anticodon-binding" evidence="13">
    <location>
        <begin position="370"/>
        <end position="445"/>
    </location>
</feature>
<dbReference type="InterPro" id="IPR015413">
    <property type="entry name" value="Methionyl/Leucyl_tRNA_Synth"/>
</dbReference>
<gene>
    <name evidence="15" type="ORF">ETD85_04710</name>
</gene>
<dbReference type="InterPro" id="IPR009080">
    <property type="entry name" value="tRNAsynth_Ia_anticodon-bd"/>
</dbReference>
<comment type="subcellular location">
    <subcellularLocation>
        <location evidence="2">Cytoplasm</location>
    </subcellularLocation>
</comment>
<evidence type="ECO:0000256" key="10">
    <source>
        <dbReference type="ARBA" id="ARBA00023146"/>
    </source>
</evidence>
<dbReference type="PANTHER" id="PTHR43326:SF1">
    <property type="entry name" value="METHIONINE--TRNA LIGASE, MITOCHONDRIAL"/>
    <property type="match status" value="1"/>
</dbReference>
<dbReference type="SUPFAM" id="SSF47323">
    <property type="entry name" value="Anticodon-binding domain of a subclass of class I aminoacyl-tRNA synthetases"/>
    <property type="match status" value="1"/>
</dbReference>
<dbReference type="Pfam" id="PF08264">
    <property type="entry name" value="Anticodon_1"/>
    <property type="match status" value="1"/>
</dbReference>
<evidence type="ECO:0000256" key="7">
    <source>
        <dbReference type="ARBA" id="ARBA00022741"/>
    </source>
</evidence>
<dbReference type="PANTHER" id="PTHR43326">
    <property type="entry name" value="METHIONYL-TRNA SYNTHETASE"/>
    <property type="match status" value="1"/>
</dbReference>
<evidence type="ECO:0000256" key="6">
    <source>
        <dbReference type="ARBA" id="ARBA00022598"/>
    </source>
</evidence>
<dbReference type="InterPro" id="IPR014729">
    <property type="entry name" value="Rossmann-like_a/b/a_fold"/>
</dbReference>
<dbReference type="SUPFAM" id="SSF52374">
    <property type="entry name" value="Nucleotidylyl transferase"/>
    <property type="match status" value="1"/>
</dbReference>
<keyword evidence="5" id="KW-0963">Cytoplasm</keyword>
<name>A0A5S4H136_9ACTN</name>
<dbReference type="EMBL" id="VCKX01000009">
    <property type="protein sequence ID" value="TMR38411.1"/>
    <property type="molecule type" value="Genomic_DNA"/>
</dbReference>
<dbReference type="Gene3D" id="1.10.730.10">
    <property type="entry name" value="Isoleucyl-tRNA Synthetase, Domain 1"/>
    <property type="match status" value="1"/>
</dbReference>
<evidence type="ECO:0000313" key="16">
    <source>
        <dbReference type="Proteomes" id="UP000306628"/>
    </source>
</evidence>
<reference evidence="15 16" key="1">
    <citation type="submission" date="2019-05" db="EMBL/GenBank/DDBJ databases">
        <title>Draft genome sequence of Nonomuraea zeae DSM 100528.</title>
        <authorList>
            <person name="Saricaoglu S."/>
            <person name="Isik K."/>
        </authorList>
    </citation>
    <scope>NUCLEOTIDE SEQUENCE [LARGE SCALE GENOMIC DNA]</scope>
    <source>
        <strain evidence="15 16">DSM 100528</strain>
    </source>
</reference>
<dbReference type="InterPro" id="IPR023457">
    <property type="entry name" value="Met-tRNA_synth_2"/>
</dbReference>
<comment type="caution">
    <text evidence="15">The sequence shown here is derived from an EMBL/GenBank/DDBJ whole genome shotgun (WGS) entry which is preliminary data.</text>
</comment>
<dbReference type="PROSITE" id="PS00178">
    <property type="entry name" value="AA_TRNA_LIGASE_I"/>
    <property type="match status" value="1"/>
</dbReference>
<keyword evidence="16" id="KW-1185">Reference proteome</keyword>
<evidence type="ECO:0000259" key="14">
    <source>
        <dbReference type="Pfam" id="PF09334"/>
    </source>
</evidence>
<dbReference type="GO" id="GO:0005524">
    <property type="term" value="F:ATP binding"/>
    <property type="evidence" value="ECO:0007669"/>
    <property type="project" value="UniProtKB-KW"/>
</dbReference>
<keyword evidence="6 12" id="KW-0436">Ligase</keyword>
<protein>
    <recommendedName>
        <fullName evidence="4">Methionine--tRNA ligase</fullName>
        <ecNumber evidence="3">6.1.1.10</ecNumber>
    </recommendedName>
    <alternativeName>
        <fullName evidence="11">Methionyl-tRNA synthetase</fullName>
    </alternativeName>
</protein>
<keyword evidence="9 12" id="KW-0648">Protein biosynthesis</keyword>
<evidence type="ECO:0000256" key="11">
    <source>
        <dbReference type="ARBA" id="ARBA00030904"/>
    </source>
</evidence>
<proteinExistence type="inferred from homology"/>
<dbReference type="RefSeq" id="WP_138688351.1">
    <property type="nucleotide sequence ID" value="NZ_JBHSAZ010000114.1"/>
</dbReference>
<feature type="domain" description="Methionyl/Leucyl tRNA synthetase" evidence="14">
    <location>
        <begin position="146"/>
        <end position="351"/>
    </location>
</feature>
<evidence type="ECO:0000256" key="8">
    <source>
        <dbReference type="ARBA" id="ARBA00022840"/>
    </source>
</evidence>
<keyword evidence="8 12" id="KW-0067">ATP-binding</keyword>
<comment type="similarity">
    <text evidence="12">Belongs to the class-I aminoacyl-tRNA synthetase family.</text>
</comment>
<dbReference type="CDD" id="cd07957">
    <property type="entry name" value="Anticodon_Ia_Met"/>
    <property type="match status" value="1"/>
</dbReference>
<dbReference type="EC" id="6.1.1.10" evidence="3"/>
<evidence type="ECO:0000259" key="13">
    <source>
        <dbReference type="Pfam" id="PF08264"/>
    </source>
</evidence>
<keyword evidence="7 12" id="KW-0547">Nucleotide-binding</keyword>
<evidence type="ECO:0000256" key="5">
    <source>
        <dbReference type="ARBA" id="ARBA00022490"/>
    </source>
</evidence>
<evidence type="ECO:0000256" key="4">
    <source>
        <dbReference type="ARBA" id="ARBA00018753"/>
    </source>
</evidence>
<dbReference type="InterPro" id="IPR041872">
    <property type="entry name" value="Anticodon_Met"/>
</dbReference>
<dbReference type="Proteomes" id="UP000306628">
    <property type="component" value="Unassembled WGS sequence"/>
</dbReference>
<dbReference type="Gene3D" id="2.170.220.10">
    <property type="match status" value="1"/>
</dbReference>
<dbReference type="GO" id="GO:0004825">
    <property type="term" value="F:methionine-tRNA ligase activity"/>
    <property type="evidence" value="ECO:0007669"/>
    <property type="project" value="UniProtKB-EC"/>
</dbReference>
<evidence type="ECO:0000256" key="12">
    <source>
        <dbReference type="RuleBase" id="RU363039"/>
    </source>
</evidence>
<feature type="domain" description="Methionyl/Leucyl tRNA synthetase" evidence="14">
    <location>
        <begin position="1"/>
        <end position="136"/>
    </location>
</feature>
<evidence type="ECO:0000256" key="9">
    <source>
        <dbReference type="ARBA" id="ARBA00022917"/>
    </source>
</evidence>
<dbReference type="Pfam" id="PF09334">
    <property type="entry name" value="tRNA-synt_1g"/>
    <property type="match status" value="2"/>
</dbReference>
<comment type="function">
    <text evidence="1">Is required not only for elongation of protein synthesis but also for the initiation of all mRNA translation through initiator tRNA(fMet) aminoacylation.</text>
</comment>
<dbReference type="Gene3D" id="3.40.50.620">
    <property type="entry name" value="HUPs"/>
    <property type="match status" value="1"/>
</dbReference>
<accession>A0A5S4H136</accession>
<dbReference type="InterPro" id="IPR013155">
    <property type="entry name" value="M/V/L/I-tRNA-synth_anticd-bd"/>
</dbReference>
<evidence type="ECO:0000313" key="15">
    <source>
        <dbReference type="EMBL" id="TMR38411.1"/>
    </source>
</evidence>
<evidence type="ECO:0000256" key="1">
    <source>
        <dbReference type="ARBA" id="ARBA00003314"/>
    </source>
</evidence>
<dbReference type="OrthoDB" id="9810191at2"/>
<dbReference type="InterPro" id="IPR014758">
    <property type="entry name" value="Met-tRNA_synth"/>
</dbReference>
<dbReference type="InterPro" id="IPR033911">
    <property type="entry name" value="MetRS_core"/>
</dbReference>